<evidence type="ECO:0000256" key="3">
    <source>
        <dbReference type="PROSITE-ProRule" id="PRU00209"/>
    </source>
</evidence>
<dbReference type="CDD" id="cd02798">
    <property type="entry name" value="tRNA_bind_CsaA"/>
    <property type="match status" value="1"/>
</dbReference>
<dbReference type="EMBL" id="JAYGJQ010000001">
    <property type="protein sequence ID" value="MEA9354849.1"/>
    <property type="molecule type" value="Genomic_DNA"/>
</dbReference>
<dbReference type="PANTHER" id="PTHR11586:SF37">
    <property type="entry name" value="TRNA-BINDING DOMAIN-CONTAINING PROTEIN"/>
    <property type="match status" value="1"/>
</dbReference>
<protein>
    <submittedName>
        <fullName evidence="5">tRNA-binding protein</fullName>
    </submittedName>
</protein>
<keyword evidence="6" id="KW-1185">Reference proteome</keyword>
<dbReference type="InterPro" id="IPR002547">
    <property type="entry name" value="tRNA-bd_dom"/>
</dbReference>
<gene>
    <name evidence="5" type="ORF">SHI21_01460</name>
</gene>
<dbReference type="SUPFAM" id="SSF50249">
    <property type="entry name" value="Nucleic acid-binding proteins"/>
    <property type="match status" value="1"/>
</dbReference>
<dbReference type="InterPro" id="IPR051270">
    <property type="entry name" value="Tyrosine-tRNA_ligase_regulator"/>
</dbReference>
<evidence type="ECO:0000256" key="2">
    <source>
        <dbReference type="ARBA" id="ARBA00022884"/>
    </source>
</evidence>
<evidence type="ECO:0000313" key="6">
    <source>
        <dbReference type="Proteomes" id="UP001302274"/>
    </source>
</evidence>
<dbReference type="PROSITE" id="PS50886">
    <property type="entry name" value="TRBD"/>
    <property type="match status" value="1"/>
</dbReference>
<name>A0ABU5VP82_9BACT</name>
<proteinExistence type="predicted"/>
<accession>A0ABU5VP82</accession>
<dbReference type="NCBIfam" id="NF007494">
    <property type="entry name" value="PRK10089.1-3"/>
    <property type="match status" value="1"/>
</dbReference>
<comment type="caution">
    <text evidence="5">The sequence shown here is derived from an EMBL/GenBank/DDBJ whole genome shotgun (WGS) entry which is preliminary data.</text>
</comment>
<evidence type="ECO:0000259" key="4">
    <source>
        <dbReference type="PROSITE" id="PS50886"/>
    </source>
</evidence>
<dbReference type="Pfam" id="PF01588">
    <property type="entry name" value="tRNA_bind"/>
    <property type="match status" value="1"/>
</dbReference>
<dbReference type="NCBIfam" id="NF007493">
    <property type="entry name" value="PRK10089.1-2"/>
    <property type="match status" value="1"/>
</dbReference>
<dbReference type="InterPro" id="IPR012340">
    <property type="entry name" value="NA-bd_OB-fold"/>
</dbReference>
<dbReference type="PANTHER" id="PTHR11586">
    <property type="entry name" value="TRNA-AMINOACYLATION COFACTOR ARC1 FAMILY MEMBER"/>
    <property type="match status" value="1"/>
</dbReference>
<dbReference type="NCBIfam" id="TIGR02222">
    <property type="entry name" value="chap_CsaA"/>
    <property type="match status" value="1"/>
</dbReference>
<evidence type="ECO:0000313" key="5">
    <source>
        <dbReference type="EMBL" id="MEA9354849.1"/>
    </source>
</evidence>
<feature type="domain" description="TRNA-binding" evidence="4">
    <location>
        <begin position="6"/>
        <end position="110"/>
    </location>
</feature>
<dbReference type="InterPro" id="IPR008231">
    <property type="entry name" value="CsaA"/>
</dbReference>
<sequence length="110" mass="12385">MISWEDFEKVDIRLGTIIKAEEFPEAKRPAYKVWVDLGTDLGVKKSSAQITTVYKLEELIGKRVLAVVNFPPRQVGKFMSEILVTGFYRKEGEVVLATVDQDAPNGSRLL</sequence>
<keyword evidence="1 3" id="KW-0820">tRNA-binding</keyword>
<organism evidence="5 6">
    <name type="scientific">Bacteriovorax antarcticus</name>
    <dbReference type="NCBI Taxonomy" id="3088717"/>
    <lineage>
        <taxon>Bacteria</taxon>
        <taxon>Pseudomonadati</taxon>
        <taxon>Bdellovibrionota</taxon>
        <taxon>Bacteriovoracia</taxon>
        <taxon>Bacteriovoracales</taxon>
        <taxon>Bacteriovoracaceae</taxon>
        <taxon>Bacteriovorax</taxon>
    </lineage>
</organism>
<dbReference type="NCBIfam" id="NF007495">
    <property type="entry name" value="PRK10089.1-4"/>
    <property type="match status" value="1"/>
</dbReference>
<keyword evidence="2 3" id="KW-0694">RNA-binding</keyword>
<dbReference type="RefSeq" id="WP_323574343.1">
    <property type="nucleotide sequence ID" value="NZ_JAYGJQ010000001.1"/>
</dbReference>
<dbReference type="Proteomes" id="UP001302274">
    <property type="component" value="Unassembled WGS sequence"/>
</dbReference>
<dbReference type="Gene3D" id="2.40.50.140">
    <property type="entry name" value="Nucleic acid-binding proteins"/>
    <property type="match status" value="1"/>
</dbReference>
<evidence type="ECO:0000256" key="1">
    <source>
        <dbReference type="ARBA" id="ARBA00022555"/>
    </source>
</evidence>
<reference evidence="5 6" key="1">
    <citation type="submission" date="2023-11" db="EMBL/GenBank/DDBJ databases">
        <title>A Novel Polar Bacteriovorax (B. antarcticus) Isolated from the Biocrust in Antarctica.</title>
        <authorList>
            <person name="Mun W."/>
            <person name="Choi S.Y."/>
            <person name="Mitchell R.J."/>
        </authorList>
    </citation>
    <scope>NUCLEOTIDE SEQUENCE [LARGE SCALE GENOMIC DNA]</scope>
    <source>
        <strain evidence="5 6">PP10</strain>
    </source>
</reference>